<feature type="region of interest" description="Disordered" evidence="3">
    <location>
        <begin position="330"/>
        <end position="350"/>
    </location>
</feature>
<evidence type="ECO:0000313" key="5">
    <source>
        <dbReference type="Proteomes" id="UP000076023"/>
    </source>
</evidence>
<dbReference type="STRING" id="690879.TSACC_22108"/>
<keyword evidence="5" id="KW-1185">Reference proteome</keyword>
<comment type="caution">
    <text evidence="4">The sequence shown here is derived from an EMBL/GenBank/DDBJ whole genome shotgun (WGS) entry which is preliminary data.</text>
</comment>
<accession>A0A146G8A1</accession>
<dbReference type="RefSeq" id="WP_084400400.1">
    <property type="nucleotide sequence ID" value="NZ_BDCO01000002.1"/>
</dbReference>
<dbReference type="PANTHER" id="PTHR37944:SF1">
    <property type="entry name" value="PORIN B"/>
    <property type="match status" value="1"/>
</dbReference>
<dbReference type="EMBL" id="BDCO01000002">
    <property type="protein sequence ID" value="GAT33691.1"/>
    <property type="molecule type" value="Genomic_DNA"/>
</dbReference>
<dbReference type="Proteomes" id="UP000076023">
    <property type="component" value="Unassembled WGS sequence"/>
</dbReference>
<dbReference type="Gene3D" id="2.40.160.180">
    <property type="entry name" value="Carbohydrate-selective porin OprB"/>
    <property type="match status" value="1"/>
</dbReference>
<gene>
    <name evidence="4" type="ORF">TSACC_22108</name>
</gene>
<evidence type="ECO:0000256" key="2">
    <source>
        <dbReference type="RuleBase" id="RU363072"/>
    </source>
</evidence>
<evidence type="ECO:0000256" key="3">
    <source>
        <dbReference type="SAM" id="MobiDB-lite"/>
    </source>
</evidence>
<evidence type="ECO:0000313" key="4">
    <source>
        <dbReference type="EMBL" id="GAT33691.1"/>
    </source>
</evidence>
<reference evidence="5" key="1">
    <citation type="journal article" date="2017" name="Genome Announc.">
        <title>Draft Genome Sequence of Terrimicrobium sacchariphilum NM-5T, a Facultative Anaerobic Soil Bacterium of the Class Spartobacteria.</title>
        <authorList>
            <person name="Qiu Y.L."/>
            <person name="Tourlousse D.M."/>
            <person name="Matsuura N."/>
            <person name="Ohashi A."/>
            <person name="Sekiguchi Y."/>
        </authorList>
    </citation>
    <scope>NUCLEOTIDE SEQUENCE [LARGE SCALE GENOMIC DNA]</scope>
    <source>
        <strain evidence="5">NM-5</strain>
    </source>
</reference>
<keyword evidence="2" id="KW-0732">Signal</keyword>
<dbReference type="GO" id="GO:0016020">
    <property type="term" value="C:membrane"/>
    <property type="evidence" value="ECO:0007669"/>
    <property type="project" value="InterPro"/>
</dbReference>
<dbReference type="Pfam" id="PF04966">
    <property type="entry name" value="OprB"/>
    <property type="match status" value="1"/>
</dbReference>
<dbReference type="InterPro" id="IPR052932">
    <property type="entry name" value="OprB_Porin"/>
</dbReference>
<dbReference type="InterPro" id="IPR038673">
    <property type="entry name" value="OprB_sf"/>
</dbReference>
<organism evidence="4 5">
    <name type="scientific">Terrimicrobium sacchariphilum</name>
    <dbReference type="NCBI Taxonomy" id="690879"/>
    <lineage>
        <taxon>Bacteria</taxon>
        <taxon>Pseudomonadati</taxon>
        <taxon>Verrucomicrobiota</taxon>
        <taxon>Terrimicrobiia</taxon>
        <taxon>Terrimicrobiales</taxon>
        <taxon>Terrimicrobiaceae</taxon>
        <taxon>Terrimicrobium</taxon>
    </lineage>
</organism>
<sequence length="483" mass="53336">MKLPTSLPWRSFFSAAVCSTLIATSVHAGTPTTTVAEESSSSDSLLKTWWDGKYMTGNWFGLRDTLEENGLTLGGKYEGAYFGVVDSAGGSRGFYDQQLTFTGDLNFGKLLKTEALEGVKAFGVVRWRDPRQASNPNQFVDASSMFNPSNWQSGTQWRMMSFGMEIGTANLLPVKDMIVLRGGWLQPNREFIDQPLSKLFSNNAINSAKGVGGNIPFSSSFSTWGGTLKVKPVEWYYAKAGLFMSYPQATASGNHGLAYQGFAQDPNQNGLFFMGETGFTPKIGSSKLPGKYAFGGYYYEQQNTSYFGQNYDGRYGFYFQADQMVYREPSAEAPAPLGKGPSDGKSVADGKSFKAPVAESKPELSKQGLSLFNLISFAPKYNNLYPFYFQSGAVYTGLIPSRDEDQLAFAIGYGSYSFYNIQALQDRGVVNQPNYSIVLEWDYRIQLNKWAYFQPMAQYIIQPNGTGAVQNATVLGFTYGLTF</sequence>
<dbReference type="InterPro" id="IPR007049">
    <property type="entry name" value="Carb-sel_porin_OprB"/>
</dbReference>
<proteinExistence type="inferred from homology"/>
<feature type="signal peptide" evidence="2">
    <location>
        <begin position="1"/>
        <end position="28"/>
    </location>
</feature>
<dbReference type="PANTHER" id="PTHR37944">
    <property type="entry name" value="PORIN B"/>
    <property type="match status" value="1"/>
</dbReference>
<name>A0A146G8A1_TERSA</name>
<dbReference type="AlphaFoldDB" id="A0A146G8A1"/>
<feature type="chain" id="PRO_5007357517" evidence="2">
    <location>
        <begin position="29"/>
        <end position="483"/>
    </location>
</feature>
<dbReference type="GO" id="GO:0008643">
    <property type="term" value="P:carbohydrate transport"/>
    <property type="evidence" value="ECO:0007669"/>
    <property type="project" value="InterPro"/>
</dbReference>
<dbReference type="GO" id="GO:0015288">
    <property type="term" value="F:porin activity"/>
    <property type="evidence" value="ECO:0007669"/>
    <property type="project" value="InterPro"/>
</dbReference>
<protein>
    <submittedName>
        <fullName evidence="4">Carbohydrate-selective porin OprB</fullName>
    </submittedName>
</protein>
<dbReference type="OrthoDB" id="177316at2"/>
<comment type="similarity">
    <text evidence="1 2">Belongs to the OprB family.</text>
</comment>
<evidence type="ECO:0000256" key="1">
    <source>
        <dbReference type="ARBA" id="ARBA00008769"/>
    </source>
</evidence>
<dbReference type="InParanoid" id="A0A146G8A1"/>